<dbReference type="InterPro" id="IPR027417">
    <property type="entry name" value="P-loop_NTPase"/>
</dbReference>
<accession>A0A2H0TGP8</accession>
<protein>
    <submittedName>
        <fullName evidence="1">Uncharacterized protein</fullName>
    </submittedName>
</protein>
<dbReference type="SUPFAM" id="SSF52309">
    <property type="entry name" value="N-(deoxy)ribosyltransferase-like"/>
    <property type="match status" value="1"/>
</dbReference>
<dbReference type="EMBL" id="PFCN01000035">
    <property type="protein sequence ID" value="PIR70144.1"/>
    <property type="molecule type" value="Genomic_DNA"/>
</dbReference>
<gene>
    <name evidence="1" type="ORF">COU46_03260</name>
</gene>
<evidence type="ECO:0000313" key="2">
    <source>
        <dbReference type="Proteomes" id="UP000229383"/>
    </source>
</evidence>
<dbReference type="Gene3D" id="3.40.50.450">
    <property type="match status" value="1"/>
</dbReference>
<dbReference type="AlphaFoldDB" id="A0A2H0TGP8"/>
<name>A0A2H0TGP8_9BACT</name>
<proteinExistence type="predicted"/>
<comment type="caution">
    <text evidence="1">The sequence shown here is derived from an EMBL/GenBank/DDBJ whole genome shotgun (WGS) entry which is preliminary data.</text>
</comment>
<organism evidence="1 2">
    <name type="scientific">Candidatus Niyogibacteria bacterium CG10_big_fil_rev_8_21_14_0_10_42_19</name>
    <dbReference type="NCBI Taxonomy" id="1974725"/>
    <lineage>
        <taxon>Bacteria</taxon>
        <taxon>Candidatus Niyogiibacteriota</taxon>
    </lineage>
</organism>
<dbReference type="Proteomes" id="UP000229383">
    <property type="component" value="Unassembled WGS sequence"/>
</dbReference>
<reference evidence="2" key="1">
    <citation type="submission" date="2017-09" db="EMBL/GenBank/DDBJ databases">
        <title>Depth-based differentiation of microbial function through sediment-hosted aquifers and enrichment of novel symbionts in the deep terrestrial subsurface.</title>
        <authorList>
            <person name="Probst A.J."/>
            <person name="Ladd B."/>
            <person name="Jarett J.K."/>
            <person name="Geller-Mcgrath D.E."/>
            <person name="Sieber C.M.K."/>
            <person name="Emerson J.B."/>
            <person name="Anantharaman K."/>
            <person name="Thomas B.C."/>
            <person name="Malmstrom R."/>
            <person name="Stieglmeier M."/>
            <person name="Klingl A."/>
            <person name="Woyke T."/>
            <person name="Ryan C.M."/>
            <person name="Banfield J.F."/>
        </authorList>
    </citation>
    <scope>NUCLEOTIDE SEQUENCE [LARGE SCALE GENOMIC DNA]</scope>
</reference>
<evidence type="ECO:0000313" key="1">
    <source>
        <dbReference type="EMBL" id="PIR70144.1"/>
    </source>
</evidence>
<sequence>MLIITTAISGSRRKEYLRRFEERAKKEGKKIKIYHVGEMMLEHSRAIGINFKLENILNSPPSVINAVRSAVFEKITAELPLELKRNHVVFINIHTMFFWKKVFLRAWDNYYVGQLNPDMFLAFVDDVLDIAKNLKDRAQWKKEKLTTNDLLMWRNVDVEMAASWAEMKKKQFYIIPAPSNEKLLFRLLFEPHREKIYAAMPITHFTSPKDQRTVDQFIKKLEKYFIIFDPREIEMIEQWKSSIKTDAVLHQIVNRDLYWLIRQVDRVIAYFPKAVSSPGVMNELREAHETNKEAWLVYPKEAHMSPFLSYYSNMIFRGPESLFKFLNAEKGVKNNRATSPKKKRRKKITKKK</sequence>
<dbReference type="Gene3D" id="3.40.50.300">
    <property type="entry name" value="P-loop containing nucleotide triphosphate hydrolases"/>
    <property type="match status" value="1"/>
</dbReference>